<dbReference type="GO" id="GO:0008897">
    <property type="term" value="F:holo-[acyl-carrier-protein] synthase activity"/>
    <property type="evidence" value="ECO:0007669"/>
    <property type="project" value="UniProtKB-UniRule"/>
</dbReference>
<keyword evidence="3 8" id="KW-0479">Metal-binding</keyword>
<dbReference type="HAMAP" id="MF_00101">
    <property type="entry name" value="AcpS"/>
    <property type="match status" value="1"/>
</dbReference>
<evidence type="ECO:0000256" key="3">
    <source>
        <dbReference type="ARBA" id="ARBA00022723"/>
    </source>
</evidence>
<sequence length="178" mass="19344">MFANVSANTKDPREDGRVICSQSAARVEVTMMLGLGHDVVDVGAFAEQLEMPGTRMTRLFSARECRQASLRASIKHDGEALHLAAKWAAKESVVKAWCEALVGRGITERPYTVDDTPWSRIEIVDDATGCPRVVMAAEVHVELCRSLAVTESAEPVWHVSISHDGGIASAVAVLDMRE</sequence>
<keyword evidence="5 8" id="KW-0460">Magnesium</keyword>
<evidence type="ECO:0000256" key="6">
    <source>
        <dbReference type="ARBA" id="ARBA00023098"/>
    </source>
</evidence>
<feature type="binding site" evidence="8">
    <location>
        <position position="91"/>
    </location>
    <ligand>
        <name>Mg(2+)</name>
        <dbReference type="ChEBI" id="CHEBI:18420"/>
    </ligand>
</feature>
<dbReference type="GO" id="GO:0005737">
    <property type="term" value="C:cytoplasm"/>
    <property type="evidence" value="ECO:0007669"/>
    <property type="project" value="UniProtKB-SubCell"/>
</dbReference>
<feature type="binding site" evidence="8">
    <location>
        <position position="38"/>
    </location>
    <ligand>
        <name>Mg(2+)</name>
        <dbReference type="ChEBI" id="CHEBI:18420"/>
    </ligand>
</feature>
<protein>
    <recommendedName>
        <fullName evidence="8">Holo-[acyl-carrier-protein] synthase</fullName>
        <shortName evidence="8">Holo-ACP synthase</shortName>
        <ecNumber evidence="8">2.7.8.7</ecNumber>
    </recommendedName>
    <alternativeName>
        <fullName evidence="8">4'-phosphopantetheinyl transferase AcpS</fullName>
    </alternativeName>
</protein>
<dbReference type="GO" id="GO:0006633">
    <property type="term" value="P:fatty acid biosynthetic process"/>
    <property type="evidence" value="ECO:0007669"/>
    <property type="project" value="UniProtKB-UniRule"/>
</dbReference>
<dbReference type="Proteomes" id="UP000008394">
    <property type="component" value="Chromosome"/>
</dbReference>
<evidence type="ECO:0000256" key="7">
    <source>
        <dbReference type="ARBA" id="ARBA00023160"/>
    </source>
</evidence>
<dbReference type="InterPro" id="IPR037143">
    <property type="entry name" value="4-PPantetheinyl_Trfase_dom_sf"/>
</dbReference>
<keyword evidence="1 8" id="KW-0444">Lipid biosynthesis</keyword>
<feature type="domain" description="4'-phosphopantetheinyl transferase" evidence="9">
    <location>
        <begin position="34"/>
        <end position="134"/>
    </location>
</feature>
<evidence type="ECO:0000256" key="4">
    <source>
        <dbReference type="ARBA" id="ARBA00022832"/>
    </source>
</evidence>
<gene>
    <name evidence="8" type="primary">acpS</name>
    <name evidence="10" type="ORF">BALAC2494_00811</name>
</gene>
<dbReference type="NCBIfam" id="TIGR00556">
    <property type="entry name" value="pantethn_trn"/>
    <property type="match status" value="1"/>
</dbReference>
<keyword evidence="8" id="KW-0963">Cytoplasm</keyword>
<evidence type="ECO:0000256" key="8">
    <source>
        <dbReference type="HAMAP-Rule" id="MF_00101"/>
    </source>
</evidence>
<dbReference type="EMBL" id="CP002915">
    <property type="protein sequence ID" value="AEK29774.1"/>
    <property type="molecule type" value="Genomic_DNA"/>
</dbReference>
<evidence type="ECO:0000256" key="5">
    <source>
        <dbReference type="ARBA" id="ARBA00022842"/>
    </source>
</evidence>
<keyword evidence="2 8" id="KW-0808">Transferase</keyword>
<reference evidence="10 11" key="1">
    <citation type="journal article" date="2011" name="J. Bacteriol.">
        <title>Genome Sequence of the Probiotic Strain Bifidobacterium animalis subsp. lactis CNCM I-2494.</title>
        <authorList>
            <person name="Chervaux C."/>
            <person name="Grimaldi C."/>
            <person name="Bolotin A."/>
            <person name="Quinquis B."/>
            <person name="Legrain-Raspaud S."/>
            <person name="van Hylckama Vlieg J.E."/>
            <person name="Denariaz G."/>
            <person name="Smokvina T."/>
        </authorList>
    </citation>
    <scope>NUCLEOTIDE SEQUENCE [LARGE SCALE GENOMIC DNA]</scope>
    <source>
        <strain evidence="10 11">CNCM I-2494</strain>
    </source>
</reference>
<dbReference type="Gene3D" id="3.90.470.20">
    <property type="entry name" value="4'-phosphopantetheinyl transferase domain"/>
    <property type="match status" value="1"/>
</dbReference>
<comment type="function">
    <text evidence="8">Transfers the 4'-phosphopantetheine moiety from coenzyme A to a Ser of acyl-carrier-protein.</text>
</comment>
<keyword evidence="6 8" id="KW-0443">Lipid metabolism</keyword>
<proteinExistence type="inferred from homology"/>
<name>A0A806FL93_BIFAN</name>
<evidence type="ECO:0000313" key="10">
    <source>
        <dbReference type="EMBL" id="AEK29774.1"/>
    </source>
</evidence>
<evidence type="ECO:0000256" key="1">
    <source>
        <dbReference type="ARBA" id="ARBA00022516"/>
    </source>
</evidence>
<dbReference type="AlphaFoldDB" id="A0A806FL93"/>
<evidence type="ECO:0000313" key="11">
    <source>
        <dbReference type="Proteomes" id="UP000008394"/>
    </source>
</evidence>
<comment type="similarity">
    <text evidence="8">Belongs to the P-Pant transferase superfamily. AcpS family.</text>
</comment>
<dbReference type="EC" id="2.7.8.7" evidence="8"/>
<dbReference type="InterPro" id="IPR002582">
    <property type="entry name" value="ACPS"/>
</dbReference>
<comment type="subcellular location">
    <subcellularLocation>
        <location evidence="8">Cytoplasm</location>
    </subcellularLocation>
</comment>
<dbReference type="KEGG" id="bnm:BALAC2494_00811"/>
<comment type="cofactor">
    <cofactor evidence="8">
        <name>Mg(2+)</name>
        <dbReference type="ChEBI" id="CHEBI:18420"/>
    </cofactor>
</comment>
<dbReference type="InterPro" id="IPR008278">
    <property type="entry name" value="4-PPantetheinyl_Trfase_dom"/>
</dbReference>
<keyword evidence="7 8" id="KW-0275">Fatty acid biosynthesis</keyword>
<organism evidence="10 11">
    <name type="scientific">Bifidobacterium animalis subsp. lactis CNCM I-2494</name>
    <dbReference type="NCBI Taxonomy" id="1042403"/>
    <lineage>
        <taxon>Bacteria</taxon>
        <taxon>Bacillati</taxon>
        <taxon>Actinomycetota</taxon>
        <taxon>Actinomycetes</taxon>
        <taxon>Bifidobacteriales</taxon>
        <taxon>Bifidobacteriaceae</taxon>
        <taxon>Bifidobacterium</taxon>
    </lineage>
</organism>
<accession>A0A806FL93</accession>
<evidence type="ECO:0000259" key="9">
    <source>
        <dbReference type="Pfam" id="PF01648"/>
    </source>
</evidence>
<keyword evidence="4 8" id="KW-0276">Fatty acid metabolism</keyword>
<comment type="catalytic activity">
    <reaction evidence="8">
        <text>apo-[ACP] + CoA = holo-[ACP] + adenosine 3',5'-bisphosphate + H(+)</text>
        <dbReference type="Rhea" id="RHEA:12068"/>
        <dbReference type="Rhea" id="RHEA-COMP:9685"/>
        <dbReference type="Rhea" id="RHEA-COMP:9690"/>
        <dbReference type="ChEBI" id="CHEBI:15378"/>
        <dbReference type="ChEBI" id="CHEBI:29999"/>
        <dbReference type="ChEBI" id="CHEBI:57287"/>
        <dbReference type="ChEBI" id="CHEBI:58343"/>
        <dbReference type="ChEBI" id="CHEBI:64479"/>
        <dbReference type="EC" id="2.7.8.7"/>
    </reaction>
</comment>
<dbReference type="GO" id="GO:0000287">
    <property type="term" value="F:magnesium ion binding"/>
    <property type="evidence" value="ECO:0007669"/>
    <property type="project" value="UniProtKB-UniRule"/>
</dbReference>
<dbReference type="SUPFAM" id="SSF56214">
    <property type="entry name" value="4'-phosphopantetheinyl transferase"/>
    <property type="match status" value="1"/>
</dbReference>
<dbReference type="InterPro" id="IPR004568">
    <property type="entry name" value="Ppantetheine-prot_Trfase_dom"/>
</dbReference>
<evidence type="ECO:0000256" key="2">
    <source>
        <dbReference type="ARBA" id="ARBA00022679"/>
    </source>
</evidence>
<dbReference type="Pfam" id="PF01648">
    <property type="entry name" value="ACPS"/>
    <property type="match status" value="1"/>
</dbReference>